<dbReference type="OrthoDB" id="2366010at2"/>
<dbReference type="Proteomes" id="UP000216852">
    <property type="component" value="Unassembled WGS sequence"/>
</dbReference>
<comment type="caution">
    <text evidence="6">The sequence shown here is derived from an EMBL/GenBank/DDBJ whole genome shotgun (WGS) entry which is preliminary data.</text>
</comment>
<keyword evidence="1" id="KW-0805">Transcription regulation</keyword>
<evidence type="ECO:0000313" key="6">
    <source>
        <dbReference type="EMBL" id="PAE07064.1"/>
    </source>
</evidence>
<feature type="domain" description="HTH marR-type" evidence="4">
    <location>
        <begin position="25"/>
        <end position="154"/>
    </location>
</feature>
<dbReference type="Proteomes" id="UP000216475">
    <property type="component" value="Unassembled WGS sequence"/>
</dbReference>
<dbReference type="SUPFAM" id="SSF46785">
    <property type="entry name" value="Winged helix' DNA-binding domain"/>
    <property type="match status" value="1"/>
</dbReference>
<dbReference type="InterPro" id="IPR011991">
    <property type="entry name" value="ArsR-like_HTH"/>
</dbReference>
<keyword evidence="8" id="KW-1185">Reference proteome</keyword>
<dbReference type="Gene3D" id="1.10.10.10">
    <property type="entry name" value="Winged helix-like DNA-binding domain superfamily/Winged helix DNA-binding domain"/>
    <property type="match status" value="1"/>
</dbReference>
<dbReference type="EMBL" id="NPBH01000059">
    <property type="protein sequence ID" value="PAE07064.1"/>
    <property type="molecule type" value="Genomic_DNA"/>
</dbReference>
<dbReference type="PANTHER" id="PTHR42756:SF1">
    <property type="entry name" value="TRANSCRIPTIONAL REPRESSOR OF EMRAB OPERON"/>
    <property type="match status" value="1"/>
</dbReference>
<accession>A0A268HB30</accession>
<dbReference type="InterPro" id="IPR000835">
    <property type="entry name" value="HTH_MarR-typ"/>
</dbReference>
<protein>
    <recommendedName>
        <fullName evidence="4">HTH marR-type domain-containing protein</fullName>
    </recommendedName>
</protein>
<name>A0A268HB30_9BACI</name>
<dbReference type="GO" id="GO:0003677">
    <property type="term" value="F:DNA binding"/>
    <property type="evidence" value="ECO:0007669"/>
    <property type="project" value="UniProtKB-KW"/>
</dbReference>
<dbReference type="PROSITE" id="PS50995">
    <property type="entry name" value="HTH_MARR_2"/>
    <property type="match status" value="1"/>
</dbReference>
<organism evidence="6 7">
    <name type="scientific">Terribacillus saccharophilus</name>
    <dbReference type="NCBI Taxonomy" id="361277"/>
    <lineage>
        <taxon>Bacteria</taxon>
        <taxon>Bacillati</taxon>
        <taxon>Bacillota</taxon>
        <taxon>Bacilli</taxon>
        <taxon>Bacillales</taxon>
        <taxon>Bacillaceae</taxon>
        <taxon>Terribacillus</taxon>
    </lineage>
</organism>
<keyword evidence="3" id="KW-0804">Transcription</keyword>
<dbReference type="PRINTS" id="PR00598">
    <property type="entry name" value="HTHMARR"/>
</dbReference>
<evidence type="ECO:0000313" key="8">
    <source>
        <dbReference type="Proteomes" id="UP000216852"/>
    </source>
</evidence>
<dbReference type="PANTHER" id="PTHR42756">
    <property type="entry name" value="TRANSCRIPTIONAL REGULATOR, MARR"/>
    <property type="match status" value="1"/>
</dbReference>
<proteinExistence type="predicted"/>
<dbReference type="SMART" id="SM00347">
    <property type="entry name" value="HTH_MARR"/>
    <property type="match status" value="1"/>
</dbReference>
<keyword evidence="2" id="KW-0238">DNA-binding</keyword>
<evidence type="ECO:0000259" key="4">
    <source>
        <dbReference type="PROSITE" id="PS50995"/>
    </source>
</evidence>
<evidence type="ECO:0000313" key="5">
    <source>
        <dbReference type="EMBL" id="PAE01706.1"/>
    </source>
</evidence>
<dbReference type="Pfam" id="PF01047">
    <property type="entry name" value="MarR"/>
    <property type="match status" value="1"/>
</dbReference>
<dbReference type="InterPro" id="IPR036388">
    <property type="entry name" value="WH-like_DNA-bd_sf"/>
</dbReference>
<evidence type="ECO:0000313" key="7">
    <source>
        <dbReference type="Proteomes" id="UP000216475"/>
    </source>
</evidence>
<evidence type="ECO:0000256" key="2">
    <source>
        <dbReference type="ARBA" id="ARBA00023125"/>
    </source>
</evidence>
<reference evidence="7 8" key="1">
    <citation type="submission" date="2017-07" db="EMBL/GenBank/DDBJ databases">
        <title>Isolation and whole genome analysis of endospore-forming bacteria from heroin.</title>
        <authorList>
            <person name="Kalinowski J."/>
            <person name="Ahrens B."/>
            <person name="Al-Dilaimi A."/>
            <person name="Winkler A."/>
            <person name="Wibberg D."/>
            <person name="Schleenbecker U."/>
            <person name="Ruckert C."/>
            <person name="Wolfel R."/>
            <person name="Grass G."/>
        </authorList>
    </citation>
    <scope>NUCLEOTIDE SEQUENCE [LARGE SCALE GENOMIC DNA]</scope>
    <source>
        <strain evidence="6 7">7509</strain>
        <strain evidence="5 8">7517-1</strain>
    </source>
</reference>
<evidence type="ECO:0000256" key="3">
    <source>
        <dbReference type="ARBA" id="ARBA00023163"/>
    </source>
</evidence>
<evidence type="ECO:0000256" key="1">
    <source>
        <dbReference type="ARBA" id="ARBA00023015"/>
    </source>
</evidence>
<dbReference type="InterPro" id="IPR036390">
    <property type="entry name" value="WH_DNA-bd_sf"/>
</dbReference>
<dbReference type="EMBL" id="NPBJ01000002">
    <property type="protein sequence ID" value="PAE01706.1"/>
    <property type="molecule type" value="Genomic_DNA"/>
</dbReference>
<dbReference type="GO" id="GO:0003700">
    <property type="term" value="F:DNA-binding transcription factor activity"/>
    <property type="evidence" value="ECO:0007669"/>
    <property type="project" value="InterPro"/>
</dbReference>
<gene>
    <name evidence="5" type="ORF">CHH48_00380</name>
    <name evidence="6" type="ORF">CHI12_13355</name>
</gene>
<sequence length="169" mass="19212">MIDLSTIDVSTIWKEVMPMTACSVRLQIFLQLQAVNKELCSKYEACLGASPSRVEILHYLLQHEEVTQSALQREVNIDAAAVTRHLKQLEAAGTIVRFKKADDQRATWVKLEEEAKRHIEQSYQEKSQFVNETLAGFSEAELEQFLQMLSKVSENVSRVTKDQLGGENK</sequence>
<dbReference type="CDD" id="cd00090">
    <property type="entry name" value="HTH_ARSR"/>
    <property type="match status" value="1"/>
</dbReference>
<dbReference type="AlphaFoldDB" id="A0A268HB30"/>